<dbReference type="AlphaFoldDB" id="A0A4C1TKB9"/>
<organism evidence="1 2">
    <name type="scientific">Eumeta variegata</name>
    <name type="common">Bagworm moth</name>
    <name type="synonym">Eumeta japonica</name>
    <dbReference type="NCBI Taxonomy" id="151549"/>
    <lineage>
        <taxon>Eukaryota</taxon>
        <taxon>Metazoa</taxon>
        <taxon>Ecdysozoa</taxon>
        <taxon>Arthropoda</taxon>
        <taxon>Hexapoda</taxon>
        <taxon>Insecta</taxon>
        <taxon>Pterygota</taxon>
        <taxon>Neoptera</taxon>
        <taxon>Endopterygota</taxon>
        <taxon>Lepidoptera</taxon>
        <taxon>Glossata</taxon>
        <taxon>Ditrysia</taxon>
        <taxon>Tineoidea</taxon>
        <taxon>Psychidae</taxon>
        <taxon>Oiketicinae</taxon>
        <taxon>Eumeta</taxon>
    </lineage>
</organism>
<evidence type="ECO:0000313" key="2">
    <source>
        <dbReference type="Proteomes" id="UP000299102"/>
    </source>
</evidence>
<name>A0A4C1TKB9_EUMVA</name>
<dbReference type="EMBL" id="BGZK01000059">
    <property type="protein sequence ID" value="GBP13818.1"/>
    <property type="molecule type" value="Genomic_DNA"/>
</dbReference>
<protein>
    <submittedName>
        <fullName evidence="1">Uncharacterized protein</fullName>
    </submittedName>
</protein>
<accession>A0A4C1TKB9</accession>
<evidence type="ECO:0000313" key="1">
    <source>
        <dbReference type="EMBL" id="GBP13818.1"/>
    </source>
</evidence>
<sequence length="178" mass="19207">MSEGCAPASQSSAGRHARFTPTPRYLPTSVSVAFIIHISESFMLVESCFTHKVFIVTKFDSRDGVESVACCGRNELFSPLARAAGRRRANAPELRPLVTSISINTSAGESGKSTIVKQMNLAGHTYSYSGGLCVAHRPLPDVTVGYRGPTSRDPTYLWHGDSGCYRGGAPRVTIQQKL</sequence>
<gene>
    <name evidence="1" type="ORF">EVAR_8033_1</name>
</gene>
<keyword evidence="2" id="KW-1185">Reference proteome</keyword>
<reference evidence="1 2" key="1">
    <citation type="journal article" date="2019" name="Commun. Biol.">
        <title>The bagworm genome reveals a unique fibroin gene that provides high tensile strength.</title>
        <authorList>
            <person name="Kono N."/>
            <person name="Nakamura H."/>
            <person name="Ohtoshi R."/>
            <person name="Tomita M."/>
            <person name="Numata K."/>
            <person name="Arakawa K."/>
        </authorList>
    </citation>
    <scope>NUCLEOTIDE SEQUENCE [LARGE SCALE GENOMIC DNA]</scope>
</reference>
<dbReference type="Proteomes" id="UP000299102">
    <property type="component" value="Unassembled WGS sequence"/>
</dbReference>
<proteinExistence type="predicted"/>
<comment type="caution">
    <text evidence="1">The sequence shown here is derived from an EMBL/GenBank/DDBJ whole genome shotgun (WGS) entry which is preliminary data.</text>
</comment>